<dbReference type="Proteomes" id="UP000006054">
    <property type="component" value="Chromosome"/>
</dbReference>
<feature type="transmembrane region" description="Helical" evidence="7">
    <location>
        <begin position="53"/>
        <end position="79"/>
    </location>
</feature>
<dbReference type="HOGENOM" id="CLU_028799_6_0_10"/>
<dbReference type="GO" id="GO:0043190">
    <property type="term" value="C:ATP-binding cassette (ABC) transporter complex"/>
    <property type="evidence" value="ECO:0007669"/>
    <property type="project" value="TreeGrafter"/>
</dbReference>
<keyword evidence="9" id="KW-1185">Reference proteome</keyword>
<feature type="transmembrane region" description="Helical" evidence="7">
    <location>
        <begin position="12"/>
        <end position="33"/>
    </location>
</feature>
<feature type="transmembrane region" description="Helical" evidence="7">
    <location>
        <begin position="533"/>
        <end position="550"/>
    </location>
</feature>
<evidence type="ECO:0000256" key="7">
    <source>
        <dbReference type="SAM" id="Phobius"/>
    </source>
</evidence>
<dbReference type="InterPro" id="IPR005495">
    <property type="entry name" value="LptG/LptF_permease"/>
</dbReference>
<feature type="coiled-coil region" evidence="6">
    <location>
        <begin position="266"/>
        <end position="329"/>
    </location>
</feature>
<dbReference type="PATRIC" id="fig|880071.3.peg.3175"/>
<keyword evidence="5 7" id="KW-0472">Membrane</keyword>
<dbReference type="EMBL" id="CP003345">
    <property type="protein sequence ID" value="AFM05506.1"/>
    <property type="molecule type" value="Genomic_DNA"/>
</dbReference>
<accession>I4ANH1</accession>
<dbReference type="eggNOG" id="COG0795">
    <property type="taxonomic scope" value="Bacteria"/>
</dbReference>
<dbReference type="GO" id="GO:0015920">
    <property type="term" value="P:lipopolysaccharide transport"/>
    <property type="evidence" value="ECO:0007669"/>
    <property type="project" value="TreeGrafter"/>
</dbReference>
<dbReference type="AlphaFoldDB" id="I4ANH1"/>
<dbReference type="Pfam" id="PF03739">
    <property type="entry name" value="LptF_LptG"/>
    <property type="match status" value="2"/>
</dbReference>
<sequence>MFKKIDKLVAHSFFGLFFLTFSVVLFILLMVFMSKYFEDLVGKDLGADVFAELFFYFSLTLVPQALPLAILLASLMAFGNMGEHNELTAIKGCGISLIRILLPVGLFAVFMTGVAYIFNDKIVPEVNLKAFRLLYDVRQKEPTLDFPEGSFYNGLPGWSIRIGEKIKETDSLKDLIIYDHRSARGNTDLIIADKGLMVNKQGEQILEFHVENGYRYSEQLTNGGKDKNAFMRDKFDVATFNFDLSFLQMNETSEELFTQNRYMMTVAQLNAEADSLLQDAEKVEEENAKRARSYFDYTFFVDFERERLAQRAKNEKTQEELRKQKADSLNKLFETKDSTLESQNDTFNITQSDSNSVLVIDSAKRKAMDSLKLVNSNITNKINQTKLDSNTEKIASSTTGVRPNNASSQFIKTKMYKGHRIEEGLEIPDNITPIPNAIDGLDTIDWKNLSDTITLANQNFSDKSIELIMDRALTKVRNMRSFAKTNGERIKRFEYDSRRALLEKNKRYSLAVACFIMFLIGAPLGAIIKKGGLGVPVLISIVFFILFYIMTITGDKWAREQIVSIFVGSWAANMLLLAFGIVFLLQARADSRLFEIDAYIVLFGKIKRIFIKEKKEDKAKKV</sequence>
<comment type="subcellular location">
    <subcellularLocation>
        <location evidence="1">Cell membrane</location>
        <topology evidence="1">Multi-pass membrane protein</topology>
    </subcellularLocation>
</comment>
<evidence type="ECO:0000313" key="8">
    <source>
        <dbReference type="EMBL" id="AFM05506.1"/>
    </source>
</evidence>
<keyword evidence="4 7" id="KW-1133">Transmembrane helix</keyword>
<evidence type="ECO:0000256" key="6">
    <source>
        <dbReference type="SAM" id="Coils"/>
    </source>
</evidence>
<keyword evidence="3 7" id="KW-0812">Transmembrane</keyword>
<feature type="transmembrane region" description="Helical" evidence="7">
    <location>
        <begin position="100"/>
        <end position="118"/>
    </location>
</feature>
<name>I4ANH1_BERLS</name>
<protein>
    <submittedName>
        <fullName evidence="8">Putative permease</fullName>
    </submittedName>
</protein>
<keyword evidence="2" id="KW-1003">Cell membrane</keyword>
<proteinExistence type="predicted"/>
<evidence type="ECO:0000256" key="5">
    <source>
        <dbReference type="ARBA" id="ARBA00023136"/>
    </source>
</evidence>
<dbReference type="KEGG" id="fli:Fleli_3174"/>
<dbReference type="PANTHER" id="PTHR33529:SF6">
    <property type="entry name" value="YJGP_YJGQ FAMILY PERMEASE"/>
    <property type="match status" value="1"/>
</dbReference>
<feature type="transmembrane region" description="Helical" evidence="7">
    <location>
        <begin position="508"/>
        <end position="526"/>
    </location>
</feature>
<evidence type="ECO:0000256" key="3">
    <source>
        <dbReference type="ARBA" id="ARBA00022692"/>
    </source>
</evidence>
<keyword evidence="6" id="KW-0175">Coiled coil</keyword>
<dbReference type="STRING" id="880071.Fleli_3174"/>
<evidence type="ECO:0000256" key="4">
    <source>
        <dbReference type="ARBA" id="ARBA00022989"/>
    </source>
</evidence>
<dbReference type="OrthoDB" id="1096108at2"/>
<organism evidence="8 9">
    <name type="scientific">Bernardetia litoralis (strain ATCC 23117 / DSM 6794 / NBRC 15988 / NCIMB 1366 / Fx l1 / Sio-4)</name>
    <name type="common">Flexibacter litoralis</name>
    <dbReference type="NCBI Taxonomy" id="880071"/>
    <lineage>
        <taxon>Bacteria</taxon>
        <taxon>Pseudomonadati</taxon>
        <taxon>Bacteroidota</taxon>
        <taxon>Cytophagia</taxon>
        <taxon>Cytophagales</taxon>
        <taxon>Bernardetiaceae</taxon>
        <taxon>Bernardetia</taxon>
    </lineage>
</organism>
<evidence type="ECO:0000256" key="2">
    <source>
        <dbReference type="ARBA" id="ARBA00022475"/>
    </source>
</evidence>
<feature type="transmembrane region" description="Helical" evidence="7">
    <location>
        <begin position="562"/>
        <end position="585"/>
    </location>
</feature>
<dbReference type="RefSeq" id="WP_014798937.1">
    <property type="nucleotide sequence ID" value="NC_018018.1"/>
</dbReference>
<reference evidence="9" key="1">
    <citation type="submission" date="2012-06" db="EMBL/GenBank/DDBJ databases">
        <title>The complete genome of Flexibacter litoralis DSM 6794.</title>
        <authorList>
            <person name="Lucas S."/>
            <person name="Copeland A."/>
            <person name="Lapidus A."/>
            <person name="Glavina del Rio T."/>
            <person name="Dalin E."/>
            <person name="Tice H."/>
            <person name="Bruce D."/>
            <person name="Goodwin L."/>
            <person name="Pitluck S."/>
            <person name="Peters L."/>
            <person name="Ovchinnikova G."/>
            <person name="Lu M."/>
            <person name="Kyrpides N."/>
            <person name="Mavromatis K."/>
            <person name="Ivanova N."/>
            <person name="Brettin T."/>
            <person name="Detter J.C."/>
            <person name="Han C."/>
            <person name="Larimer F."/>
            <person name="Land M."/>
            <person name="Hauser L."/>
            <person name="Markowitz V."/>
            <person name="Cheng J.-F."/>
            <person name="Hugenholtz P."/>
            <person name="Woyke T."/>
            <person name="Wu D."/>
            <person name="Spring S."/>
            <person name="Lang E."/>
            <person name="Kopitz M."/>
            <person name="Brambilla E."/>
            <person name="Klenk H.-P."/>
            <person name="Eisen J.A."/>
        </authorList>
    </citation>
    <scope>NUCLEOTIDE SEQUENCE [LARGE SCALE GENOMIC DNA]</scope>
    <source>
        <strain evidence="9">ATCC 23117 / DSM 6794 / NBRC 15988 / NCIMB 1366 / Sio-4</strain>
    </source>
</reference>
<evidence type="ECO:0000256" key="1">
    <source>
        <dbReference type="ARBA" id="ARBA00004651"/>
    </source>
</evidence>
<gene>
    <name evidence="8" type="ordered locus">Fleli_3174</name>
</gene>
<evidence type="ECO:0000313" key="9">
    <source>
        <dbReference type="Proteomes" id="UP000006054"/>
    </source>
</evidence>
<dbReference type="PANTHER" id="PTHR33529">
    <property type="entry name" value="SLR0882 PROTEIN-RELATED"/>
    <property type="match status" value="1"/>
</dbReference>